<dbReference type="Pfam" id="PF13202">
    <property type="entry name" value="EF-hand_5"/>
    <property type="match status" value="1"/>
</dbReference>
<sequence length="364" mass="42315">MGKSSAPVVVTYVTLALLILFLLSLGPSRPHISHRRLKLRPASGTTAAGDRRIPFDPIIADIELRRDDREWERAHFPSIVGAPPAEAQPEWEGFIDAEDYINDEGRFNVSHRISLLFPKIDVGPADGFLTSKELAEWNLKQSEKEVLHRTRRDMKLHDKNRDGFISFQEYEPPSWVRRLIDNETDDKFGWWKEDHFNASDMDGDSLLNLIEFNDFLHPADTSNPKLIEWLCQEEIRERDKDKDGKLNFEEYLTGLFHLIRNYDEVYSSTHETDASNEIPAKKLFTRLDLDNDGFLSADELKPVIHDLHPSERYYAKQQADYVLSQADTNKDGHLSLQEMLDNPYVFYSAIFEEENDFIHHDELR</sequence>
<dbReference type="Pfam" id="PF13833">
    <property type="entry name" value="EF-hand_8"/>
    <property type="match status" value="1"/>
</dbReference>
<dbReference type="EnsemblPlants" id="Ma06_t07080.1">
    <property type="protein sequence ID" value="Ma06_p07080.1"/>
    <property type="gene ID" value="Ma06_g07080"/>
</dbReference>
<dbReference type="Pfam" id="PF13499">
    <property type="entry name" value="EF-hand_7"/>
    <property type="match status" value="1"/>
</dbReference>
<dbReference type="InterPro" id="IPR018247">
    <property type="entry name" value="EF_Hand_1_Ca_BS"/>
</dbReference>
<dbReference type="SUPFAM" id="SSF47473">
    <property type="entry name" value="EF-hand"/>
    <property type="match status" value="2"/>
</dbReference>
<dbReference type="SMART" id="SM00054">
    <property type="entry name" value="EFh"/>
    <property type="match status" value="3"/>
</dbReference>
<keyword evidence="2" id="KW-0472">Membrane</keyword>
<evidence type="ECO:0000313" key="6">
    <source>
        <dbReference type="Proteomes" id="UP000012960"/>
    </source>
</evidence>
<dbReference type="GO" id="GO:0005509">
    <property type="term" value="F:calcium ion binding"/>
    <property type="evidence" value="ECO:0000318"/>
    <property type="project" value="GO_Central"/>
</dbReference>
<keyword evidence="1" id="KW-0106">Calcium</keyword>
<dbReference type="InterPro" id="IPR002048">
    <property type="entry name" value="EF_hand_dom"/>
</dbReference>
<reference evidence="4" key="1">
    <citation type="submission" date="2021-03" db="EMBL/GenBank/DDBJ databases">
        <authorList>
            <consortium name="Genoscope - CEA"/>
            <person name="William W."/>
        </authorList>
    </citation>
    <scope>NUCLEOTIDE SEQUENCE</scope>
    <source>
        <strain evidence="4">Doubled-haploid Pahang</strain>
    </source>
</reference>
<feature type="domain" description="EF-hand" evidence="3">
    <location>
        <begin position="314"/>
        <end position="349"/>
    </location>
</feature>
<evidence type="ECO:0000313" key="5">
    <source>
        <dbReference type="EnsemblPlants" id="Ma06_p07080.1"/>
    </source>
</evidence>
<organism evidence="5 6">
    <name type="scientific">Musa acuminata subsp. malaccensis</name>
    <name type="common">Wild banana</name>
    <name type="synonym">Musa malaccensis</name>
    <dbReference type="NCBI Taxonomy" id="214687"/>
    <lineage>
        <taxon>Eukaryota</taxon>
        <taxon>Viridiplantae</taxon>
        <taxon>Streptophyta</taxon>
        <taxon>Embryophyta</taxon>
        <taxon>Tracheophyta</taxon>
        <taxon>Spermatophyta</taxon>
        <taxon>Magnoliopsida</taxon>
        <taxon>Liliopsida</taxon>
        <taxon>Zingiberales</taxon>
        <taxon>Musaceae</taxon>
        <taxon>Musa</taxon>
    </lineage>
</organism>
<dbReference type="PANTHER" id="PTHR10827">
    <property type="entry name" value="RETICULOCALBIN"/>
    <property type="match status" value="1"/>
</dbReference>
<dbReference type="EMBL" id="HG996471">
    <property type="protein sequence ID" value="CAG1845525.1"/>
    <property type="molecule type" value="Genomic_DNA"/>
</dbReference>
<reference evidence="5" key="2">
    <citation type="submission" date="2021-05" db="UniProtKB">
        <authorList>
            <consortium name="EnsemblPlants"/>
        </authorList>
    </citation>
    <scope>IDENTIFICATION</scope>
    <source>
        <strain evidence="5">subsp. malaccensis</strain>
    </source>
</reference>
<protein>
    <submittedName>
        <fullName evidence="4">(wild Malaysian banana) hypothetical protein</fullName>
    </submittedName>
</protein>
<dbReference type="Proteomes" id="UP000012960">
    <property type="component" value="Unplaced"/>
</dbReference>
<gene>
    <name evidence="4" type="ORF">GSMUA_153200.1</name>
</gene>
<feature type="domain" description="EF-hand" evidence="3">
    <location>
        <begin position="231"/>
        <end position="261"/>
    </location>
</feature>
<dbReference type="PANTHER" id="PTHR10827:SF101">
    <property type="entry name" value="CALCIUM-BINDING EF HAND FAMILY PROTEIN"/>
    <property type="match status" value="1"/>
</dbReference>
<evidence type="ECO:0000256" key="2">
    <source>
        <dbReference type="SAM" id="Phobius"/>
    </source>
</evidence>
<dbReference type="Gene3D" id="1.10.238.10">
    <property type="entry name" value="EF-hand"/>
    <property type="match status" value="2"/>
</dbReference>
<dbReference type="AlphaFoldDB" id="A0A804JDJ5"/>
<evidence type="ECO:0000259" key="3">
    <source>
        <dbReference type="PROSITE" id="PS50222"/>
    </source>
</evidence>
<name>A0A804JDJ5_MUSAM</name>
<keyword evidence="2" id="KW-0812">Transmembrane</keyword>
<dbReference type="GO" id="GO:0005783">
    <property type="term" value="C:endoplasmic reticulum"/>
    <property type="evidence" value="ECO:0000318"/>
    <property type="project" value="GO_Central"/>
</dbReference>
<dbReference type="OrthoDB" id="293868at2759"/>
<proteinExistence type="predicted"/>
<accession>A0A804JDJ5</accession>
<dbReference type="PROSITE" id="PS00018">
    <property type="entry name" value="EF_HAND_1"/>
    <property type="match status" value="4"/>
</dbReference>
<feature type="transmembrane region" description="Helical" evidence="2">
    <location>
        <begin position="6"/>
        <end position="26"/>
    </location>
</feature>
<keyword evidence="2" id="KW-1133">Transmembrane helix</keyword>
<evidence type="ECO:0000313" key="4">
    <source>
        <dbReference type="EMBL" id="CAG1845525.1"/>
    </source>
</evidence>
<feature type="domain" description="EF-hand" evidence="3">
    <location>
        <begin position="275"/>
        <end position="310"/>
    </location>
</feature>
<dbReference type="PROSITE" id="PS50222">
    <property type="entry name" value="EF_HAND_2"/>
    <property type="match status" value="3"/>
</dbReference>
<dbReference type="InterPro" id="IPR011992">
    <property type="entry name" value="EF-hand-dom_pair"/>
</dbReference>
<dbReference type="FunFam" id="1.10.238.10:FF:000328">
    <property type="entry name" value="Calcium-binding EF hand family protein"/>
    <property type="match status" value="1"/>
</dbReference>
<evidence type="ECO:0000256" key="1">
    <source>
        <dbReference type="ARBA" id="ARBA00022837"/>
    </source>
</evidence>
<dbReference type="FunCoup" id="A0A804JDJ5">
    <property type="interactions" value="2325"/>
</dbReference>
<dbReference type="OMA" id="PHISHRR"/>
<dbReference type="Gramene" id="Ma06_t07080.1">
    <property type="protein sequence ID" value="Ma06_p07080.1"/>
    <property type="gene ID" value="Ma06_g07080"/>
</dbReference>
<keyword evidence="6" id="KW-1185">Reference proteome</keyword>